<feature type="region of interest" description="Disordered" evidence="1">
    <location>
        <begin position="481"/>
        <end position="515"/>
    </location>
</feature>
<name>A0ABN7AG06_9HEMI</name>
<feature type="region of interest" description="Disordered" evidence="1">
    <location>
        <begin position="218"/>
        <end position="238"/>
    </location>
</feature>
<evidence type="ECO:0000313" key="3">
    <source>
        <dbReference type="Proteomes" id="UP001307889"/>
    </source>
</evidence>
<dbReference type="Proteomes" id="UP001307889">
    <property type="component" value="Chromosome 2"/>
</dbReference>
<organism evidence="2 3">
    <name type="scientific">Nesidiocoris tenuis</name>
    <dbReference type="NCBI Taxonomy" id="355587"/>
    <lineage>
        <taxon>Eukaryota</taxon>
        <taxon>Metazoa</taxon>
        <taxon>Ecdysozoa</taxon>
        <taxon>Arthropoda</taxon>
        <taxon>Hexapoda</taxon>
        <taxon>Insecta</taxon>
        <taxon>Pterygota</taxon>
        <taxon>Neoptera</taxon>
        <taxon>Paraneoptera</taxon>
        <taxon>Hemiptera</taxon>
        <taxon>Heteroptera</taxon>
        <taxon>Panheteroptera</taxon>
        <taxon>Cimicomorpha</taxon>
        <taxon>Miridae</taxon>
        <taxon>Dicyphina</taxon>
        <taxon>Nesidiocoris</taxon>
    </lineage>
</organism>
<protein>
    <submittedName>
        <fullName evidence="2">Uncharacterized protein</fullName>
    </submittedName>
</protein>
<dbReference type="EMBL" id="AP028910">
    <property type="protein sequence ID" value="BES90182.1"/>
    <property type="molecule type" value="Genomic_DNA"/>
</dbReference>
<evidence type="ECO:0000313" key="2">
    <source>
        <dbReference type="EMBL" id="BES90182.1"/>
    </source>
</evidence>
<proteinExistence type="predicted"/>
<feature type="region of interest" description="Disordered" evidence="1">
    <location>
        <begin position="61"/>
        <end position="82"/>
    </location>
</feature>
<evidence type="ECO:0000256" key="1">
    <source>
        <dbReference type="SAM" id="MobiDB-lite"/>
    </source>
</evidence>
<feature type="region of interest" description="Disordered" evidence="1">
    <location>
        <begin position="329"/>
        <end position="354"/>
    </location>
</feature>
<feature type="compositionally biased region" description="Basic and acidic residues" evidence="1">
    <location>
        <begin position="332"/>
        <end position="341"/>
    </location>
</feature>
<keyword evidence="3" id="KW-1185">Reference proteome</keyword>
<gene>
    <name evidence="2" type="ORF">NTJ_02990</name>
</gene>
<sequence length="515" mass="56529">MASDDSDFEPGIISEEELASVCDFGNEQTWLYCPEGTDPNSLLDLRDFLCVPARSQPTLQSYRGASVSTEKDATKSGGIDTGTFTRPKKMSFQLDDFEVRKPEFNISSQPSGDVINRHSFLLSHSPKKTTSLKDVTNSTYSTSKRFNMLRLANFDDFNDSILHQTMLSDLSAPTFLSISDSDDGMSENHPNVPSSVSKRYDTRTRRINNPADVKIGYEQSQYPAVSSTPKIPRRKPARTSISDLSFVKPNTTVLLDQTDDSVQSISEISDIPGESSSSPRASDGSIDAQNALNGTFAELEISSPRCKSPSGFIPRSNGLRRLSHNTTFNLGRKTEPHHFKSVESGLNDTRNEPESFSEVTNNMVSFIVENPYSPSSAGSLQRSLGDVHLAAQKQEYELRDSVASMPTVPVPTLKSPLKKVLSENCLFSSEGDRRLRLAPNHHSSVSNLSLNHKDNNNCPSGLLSTQIPVAGARRSGLPVSIRGAGAKTRSRLPTRLPRFQAPPPKSSNDWTDGCY</sequence>
<feature type="compositionally biased region" description="Polar residues" evidence="1">
    <location>
        <begin position="218"/>
        <end position="229"/>
    </location>
</feature>
<accession>A0ABN7AG06</accession>
<reference evidence="2 3" key="1">
    <citation type="submission" date="2023-09" db="EMBL/GenBank/DDBJ databases">
        <title>Nesidiocoris tenuis whole genome shotgun sequence.</title>
        <authorList>
            <person name="Shibata T."/>
            <person name="Shimoda M."/>
            <person name="Kobayashi T."/>
            <person name="Uehara T."/>
        </authorList>
    </citation>
    <scope>NUCLEOTIDE SEQUENCE [LARGE SCALE GENOMIC DNA]</scope>
    <source>
        <strain evidence="2 3">Japan</strain>
    </source>
</reference>
<feature type="compositionally biased region" description="Polar residues" evidence="1">
    <location>
        <begin position="506"/>
        <end position="515"/>
    </location>
</feature>